<evidence type="ECO:0000259" key="1">
    <source>
        <dbReference type="Pfam" id="PF14266"/>
    </source>
</evidence>
<name>A0ABU0MZP0_9FIRM</name>
<dbReference type="Pfam" id="PF14266">
    <property type="entry name" value="YceG_bac"/>
    <property type="match status" value="2"/>
</dbReference>
<organism evidence="2 3">
    <name type="scientific">Paraclostridium ghonii</name>
    <dbReference type="NCBI Taxonomy" id="29358"/>
    <lineage>
        <taxon>Bacteria</taxon>
        <taxon>Bacillati</taxon>
        <taxon>Bacillota</taxon>
        <taxon>Clostridia</taxon>
        <taxon>Peptostreptococcales</taxon>
        <taxon>Peptostreptococcaceae</taxon>
        <taxon>Paraclostridium</taxon>
    </lineage>
</organism>
<evidence type="ECO:0000313" key="3">
    <source>
        <dbReference type="Proteomes" id="UP001232584"/>
    </source>
</evidence>
<sequence length="515" mass="61204">MIYINLIEAINIIFRKKLERSNAEGDFQAYFYRFIGIEDKAIYNNILKTLDDKIEENKENTLFFDGSIPMIGEMELIQYVYNELNTMNISNIQNQDITLFDDLEINKKFLHSLNYVVQLSIKKESFFNENIRNNFITKLIVWTYSFVRKVNFYSDINPKCIYYGNITRHEIYFLIMLRMMKFDVIYINPLKEEFFEEIDEDKLSTLKNYINIEEIETFKEKSKNGQSIDSVETITKYIQQEVQENLFNNSGIYRPWQFRNGDTKSLLLDTVLEDIYIYWNEVSKVRPGFNVENNLVKVPCFFYKIDGQFNNKIEFQKLVKFCSESKNTLFFNHGDISRNYLKDDEIYSLMFCQLSDGTFDIEEIKKLPIYRFGKYSNEIQNFILNKFNEVISKKDIFNVYLDKEKVLKFLAIVLSMDEQIVRSIDNFDFTSSIPKIVIYLNNECLISDYMVMLLAYLHTIGIDIVIFNPAGLFNINNILKYNSINVVRLEQMNYTSEYGDVINLKKNFISKILKI</sequence>
<dbReference type="RefSeq" id="WP_307505442.1">
    <property type="nucleotide sequence ID" value="NZ_BAAACE010000021.1"/>
</dbReference>
<dbReference type="InterPro" id="IPR025647">
    <property type="entry name" value="YceG_bac"/>
</dbReference>
<protein>
    <recommendedName>
        <fullName evidence="1">Putative component of 'biosynthetic module' domain-containing protein</fullName>
    </recommendedName>
</protein>
<gene>
    <name evidence="2" type="ORF">QOZ92_001491</name>
</gene>
<dbReference type="EMBL" id="JAUSWG010000005">
    <property type="protein sequence ID" value="MDQ0556377.1"/>
    <property type="molecule type" value="Genomic_DNA"/>
</dbReference>
<reference evidence="2 3" key="1">
    <citation type="submission" date="2023-07" db="EMBL/GenBank/DDBJ databases">
        <title>Genomic Encyclopedia of Type Strains, Phase IV (KMG-IV): sequencing the most valuable type-strain genomes for metagenomic binning, comparative biology and taxonomic classification.</title>
        <authorList>
            <person name="Goeker M."/>
        </authorList>
    </citation>
    <scope>NUCLEOTIDE SEQUENCE [LARGE SCALE GENOMIC DNA]</scope>
    <source>
        <strain evidence="2 3">DSM 15049</strain>
    </source>
</reference>
<evidence type="ECO:0000313" key="2">
    <source>
        <dbReference type="EMBL" id="MDQ0556377.1"/>
    </source>
</evidence>
<feature type="domain" description="Putative component of 'biosynthetic module'" evidence="1">
    <location>
        <begin position="273"/>
        <end position="486"/>
    </location>
</feature>
<comment type="caution">
    <text evidence="2">The sequence shown here is derived from an EMBL/GenBank/DDBJ whole genome shotgun (WGS) entry which is preliminary data.</text>
</comment>
<feature type="domain" description="Putative component of 'biosynthetic module'" evidence="1">
    <location>
        <begin position="10"/>
        <end position="246"/>
    </location>
</feature>
<keyword evidence="3" id="KW-1185">Reference proteome</keyword>
<accession>A0ABU0MZP0</accession>
<dbReference type="Proteomes" id="UP001232584">
    <property type="component" value="Unassembled WGS sequence"/>
</dbReference>
<proteinExistence type="predicted"/>